<organism evidence="2">
    <name type="scientific">Hexamita inflata</name>
    <dbReference type="NCBI Taxonomy" id="28002"/>
    <lineage>
        <taxon>Eukaryota</taxon>
        <taxon>Metamonada</taxon>
        <taxon>Diplomonadida</taxon>
        <taxon>Hexamitidae</taxon>
        <taxon>Hexamitinae</taxon>
        <taxon>Hexamita</taxon>
    </lineage>
</organism>
<dbReference type="AlphaFoldDB" id="A0AA86UMS8"/>
<evidence type="ECO:0000313" key="3">
    <source>
        <dbReference type="EMBL" id="CAL6059602.1"/>
    </source>
</evidence>
<dbReference type="EMBL" id="CATOUU010000977">
    <property type="protein sequence ID" value="CAI9964495.1"/>
    <property type="molecule type" value="Genomic_DNA"/>
</dbReference>
<feature type="transmembrane region" description="Helical" evidence="1">
    <location>
        <begin position="83"/>
        <end position="102"/>
    </location>
</feature>
<comment type="caution">
    <text evidence="2">The sequence shown here is derived from an EMBL/GenBank/DDBJ whole genome shotgun (WGS) entry which is preliminary data.</text>
</comment>
<keyword evidence="1" id="KW-0812">Transmembrane</keyword>
<evidence type="ECO:0000313" key="2">
    <source>
        <dbReference type="EMBL" id="CAI9964495.1"/>
    </source>
</evidence>
<keyword evidence="4" id="KW-1185">Reference proteome</keyword>
<proteinExistence type="predicted"/>
<dbReference type="Proteomes" id="UP001642409">
    <property type="component" value="Unassembled WGS sequence"/>
</dbReference>
<evidence type="ECO:0000256" key="1">
    <source>
        <dbReference type="SAM" id="Phobius"/>
    </source>
</evidence>
<evidence type="ECO:0000313" key="4">
    <source>
        <dbReference type="Proteomes" id="UP001642409"/>
    </source>
</evidence>
<name>A0AA86UMS8_9EUKA</name>
<reference evidence="3 4" key="2">
    <citation type="submission" date="2024-07" db="EMBL/GenBank/DDBJ databases">
        <authorList>
            <person name="Akdeniz Z."/>
        </authorList>
    </citation>
    <scope>NUCLEOTIDE SEQUENCE [LARGE SCALE GENOMIC DNA]</scope>
</reference>
<dbReference type="EMBL" id="CAXDID020000226">
    <property type="protein sequence ID" value="CAL6059602.1"/>
    <property type="molecule type" value="Genomic_DNA"/>
</dbReference>
<keyword evidence="1" id="KW-0472">Membrane</keyword>
<protein>
    <submittedName>
        <fullName evidence="2">Uncharacterized protein</fullName>
    </submittedName>
</protein>
<gene>
    <name evidence="3" type="ORF">HINF_LOCUS48824</name>
    <name evidence="2" type="ORF">HINF_LOCUS52140</name>
</gene>
<keyword evidence="1" id="KW-1133">Transmembrane helix</keyword>
<sequence>MDIQDLLHLLKRIHYRHVKKPIKLQFKLDGLEYDFRNLSELFDIDPRCFQDKPNLKMIDSLAQQFYSIKNIKVLLNSSERNPALFLVMIYFVLIYPLATLFVKVDALSFQKMVALSLVTWLRLVSLSSNVRAENVWSDDAMNLGENNGKNISHLTISDQIWMKETIVTLAQILKIVANHNTVYLVAATSYLCESYFSVLRYLSHNDNSAQKAEQIVINKEVLDYCCFECQQEIRGNKESRSKTLVIKKDRILNSEELLQIDQVSWAMIRMIDDESCTDIEIRKYDVRQLQTLITNYIKDVYTQNNIVENFWSSNEEMIQYDENNKNGTCQGRNNMVMANSDKKQTE</sequence>
<accession>A0AA86UMS8</accession>
<reference evidence="2" key="1">
    <citation type="submission" date="2023-06" db="EMBL/GenBank/DDBJ databases">
        <authorList>
            <person name="Kurt Z."/>
        </authorList>
    </citation>
    <scope>NUCLEOTIDE SEQUENCE</scope>
</reference>